<reference evidence="1" key="1">
    <citation type="journal article" date="2015" name="Nature">
        <title>Complex archaea that bridge the gap between prokaryotes and eukaryotes.</title>
        <authorList>
            <person name="Spang A."/>
            <person name="Saw J.H."/>
            <person name="Jorgensen S.L."/>
            <person name="Zaremba-Niedzwiedzka K."/>
            <person name="Martijn J."/>
            <person name="Lind A.E."/>
            <person name="van Eijk R."/>
            <person name="Schleper C."/>
            <person name="Guy L."/>
            <person name="Ettema T.J."/>
        </authorList>
    </citation>
    <scope>NUCLEOTIDE SEQUENCE</scope>
</reference>
<sequence>AGERPPSHVPFPKGAKLLGVFESKSEPGTFHYTIQYPSGEISCTCKGSIRGDHWHTDLIKDILSQGIKIEKPIVIKYT</sequence>
<feature type="non-terminal residue" evidence="1">
    <location>
        <position position="1"/>
    </location>
</feature>
<dbReference type="EMBL" id="LAZR01049596">
    <property type="protein sequence ID" value="KKK89293.1"/>
    <property type="molecule type" value="Genomic_DNA"/>
</dbReference>
<evidence type="ECO:0000313" key="1">
    <source>
        <dbReference type="EMBL" id="KKK89293.1"/>
    </source>
</evidence>
<protein>
    <submittedName>
        <fullName evidence="1">Uncharacterized protein</fullName>
    </submittedName>
</protein>
<organism evidence="1">
    <name type="scientific">marine sediment metagenome</name>
    <dbReference type="NCBI Taxonomy" id="412755"/>
    <lineage>
        <taxon>unclassified sequences</taxon>
        <taxon>metagenomes</taxon>
        <taxon>ecological metagenomes</taxon>
    </lineage>
</organism>
<accession>A0A0F8Z6B4</accession>
<comment type="caution">
    <text evidence="1">The sequence shown here is derived from an EMBL/GenBank/DDBJ whole genome shotgun (WGS) entry which is preliminary data.</text>
</comment>
<proteinExistence type="predicted"/>
<name>A0A0F8Z6B4_9ZZZZ</name>
<dbReference type="AlphaFoldDB" id="A0A0F8Z6B4"/>
<gene>
    <name evidence="1" type="ORF">LCGC14_2734580</name>
</gene>